<accession>B1I1U7</accession>
<dbReference type="Proteomes" id="UP000008544">
    <property type="component" value="Chromosome"/>
</dbReference>
<dbReference type="Gene3D" id="3.20.20.10">
    <property type="entry name" value="Alanine racemase"/>
    <property type="match status" value="1"/>
</dbReference>
<dbReference type="InterPro" id="IPR001608">
    <property type="entry name" value="Ala_racemase_N"/>
</dbReference>
<dbReference type="CDD" id="cd00430">
    <property type="entry name" value="PLPDE_III_AR"/>
    <property type="match status" value="1"/>
</dbReference>
<dbReference type="InterPro" id="IPR000821">
    <property type="entry name" value="Ala_racemase"/>
</dbReference>
<dbReference type="SMART" id="SM01005">
    <property type="entry name" value="Ala_racemase_C"/>
    <property type="match status" value="1"/>
</dbReference>
<feature type="active site" description="Proton acceptor; specific for L-alanine" evidence="5">
    <location>
        <position position="269"/>
    </location>
</feature>
<comment type="cofactor">
    <cofactor evidence="2 5 6">
        <name>pyridoxal 5'-phosphate</name>
        <dbReference type="ChEBI" id="CHEBI:597326"/>
    </cofactor>
</comment>
<proteinExistence type="inferred from homology"/>
<dbReference type="NCBIfam" id="TIGR00492">
    <property type="entry name" value="alr"/>
    <property type="match status" value="1"/>
</dbReference>
<keyword evidence="3 5" id="KW-0663">Pyridoxal phosphate</keyword>
<keyword evidence="4 5" id="KW-0413">Isomerase</keyword>
<dbReference type="HOGENOM" id="CLU_028393_2_2_9"/>
<dbReference type="GO" id="GO:0005829">
    <property type="term" value="C:cytosol"/>
    <property type="evidence" value="ECO:0007669"/>
    <property type="project" value="TreeGrafter"/>
</dbReference>
<comment type="function">
    <text evidence="5">Catalyzes the interconversion of L-alanine and D-alanine. May also act on other amino acids.</text>
</comment>
<evidence type="ECO:0000259" key="8">
    <source>
        <dbReference type="SMART" id="SM01005"/>
    </source>
</evidence>
<feature type="active site" description="Proton acceptor; specific for D-alanine" evidence="5">
    <location>
        <position position="39"/>
    </location>
</feature>
<dbReference type="Pfam" id="PF01168">
    <property type="entry name" value="Ala_racemase_N"/>
    <property type="match status" value="1"/>
</dbReference>
<keyword evidence="10" id="KW-1185">Reference proteome</keyword>
<comment type="catalytic activity">
    <reaction evidence="1 5">
        <text>L-alanine = D-alanine</text>
        <dbReference type="Rhea" id="RHEA:20249"/>
        <dbReference type="ChEBI" id="CHEBI:57416"/>
        <dbReference type="ChEBI" id="CHEBI:57972"/>
        <dbReference type="EC" id="5.1.1.1"/>
    </reaction>
</comment>
<evidence type="ECO:0000256" key="2">
    <source>
        <dbReference type="ARBA" id="ARBA00001933"/>
    </source>
</evidence>
<dbReference type="HAMAP" id="MF_01201">
    <property type="entry name" value="Ala_racemase"/>
    <property type="match status" value="1"/>
</dbReference>
<dbReference type="PANTHER" id="PTHR30511">
    <property type="entry name" value="ALANINE RACEMASE"/>
    <property type="match status" value="1"/>
</dbReference>
<evidence type="ECO:0000256" key="4">
    <source>
        <dbReference type="ARBA" id="ARBA00023235"/>
    </source>
</evidence>
<evidence type="ECO:0000256" key="1">
    <source>
        <dbReference type="ARBA" id="ARBA00000316"/>
    </source>
</evidence>
<dbReference type="GO" id="GO:0030632">
    <property type="term" value="P:D-alanine biosynthetic process"/>
    <property type="evidence" value="ECO:0007669"/>
    <property type="project" value="UniProtKB-UniRule"/>
</dbReference>
<organism evidence="9 10">
    <name type="scientific">Desulforudis audaxviator (strain MP104C)</name>
    <dbReference type="NCBI Taxonomy" id="477974"/>
    <lineage>
        <taxon>Bacteria</taxon>
        <taxon>Bacillati</taxon>
        <taxon>Bacillota</taxon>
        <taxon>Clostridia</taxon>
        <taxon>Thermoanaerobacterales</taxon>
        <taxon>Candidatus Desulforudaceae</taxon>
        <taxon>Candidatus Desulforudis</taxon>
    </lineage>
</organism>
<evidence type="ECO:0000256" key="7">
    <source>
        <dbReference type="PIRSR" id="PIRSR600821-52"/>
    </source>
</evidence>
<evidence type="ECO:0000256" key="3">
    <source>
        <dbReference type="ARBA" id="ARBA00022898"/>
    </source>
</evidence>
<dbReference type="InterPro" id="IPR009006">
    <property type="entry name" value="Ala_racemase/Decarboxylase_C"/>
</dbReference>
<gene>
    <name evidence="9" type="ordered locus">Daud_0472</name>
</gene>
<dbReference type="STRING" id="477974.Daud_0472"/>
<reference evidence="9 10" key="2">
    <citation type="journal article" date="2008" name="Science">
        <title>Environmental genomics reveals a single-species ecosystem deep within Earth.</title>
        <authorList>
            <person name="Chivian D."/>
            <person name="Brodie E.L."/>
            <person name="Alm E.J."/>
            <person name="Culley D.E."/>
            <person name="Dehal P.S."/>
            <person name="Desantis T.Z."/>
            <person name="Gihring T.M."/>
            <person name="Lapidus A."/>
            <person name="Lin L.H."/>
            <person name="Lowry S.R."/>
            <person name="Moser D.P."/>
            <person name="Richardson P.M."/>
            <person name="Southam G."/>
            <person name="Wanger G."/>
            <person name="Pratt L.M."/>
            <person name="Andersen G.L."/>
            <person name="Hazen T.C."/>
            <person name="Brockman F.J."/>
            <person name="Arkin A.P."/>
            <person name="Onstott T.C."/>
        </authorList>
    </citation>
    <scope>NUCLEOTIDE SEQUENCE [LARGE SCALE GENOMIC DNA]</scope>
    <source>
        <strain evidence="9 10">MP104C</strain>
    </source>
</reference>
<sequence>MFLREYSVWAEVNLSALAHNLGEVRRLVGSDTEVAAVVKANAYGHGLVEVAGTLLAHGADRLCVARVDEGVALREAGIDAPVLVMGFVPPPLYDTALDHDLTLTVYDPEAAAELSAAAARHGRPAPVHLKLDTGMGRLGLVTADRDLYRNILAIASLPHLEIEGLYTHFANADRRDKSHAQRQLVDFVEVTCTLGHDGIDIELLHAANSAALIDMPESRLNLVRPGIMLYGLYPSPEVKTRQVDLRPVMTLKAQVGFLKRVPAGWTVSYGSTYTTPAPTTLATVPCGYADGYNRRLSNRGAVLIHGRRAPVVGRVTMDQIVVDVGHIPGVAVGDEVVLFGRQGEAELHVDEVAALLDTINYEVVCAVSARVPRVYVRNET</sequence>
<feature type="modified residue" description="N6-(pyridoxal phosphate)lysine" evidence="5 6">
    <location>
        <position position="39"/>
    </location>
</feature>
<feature type="binding site" evidence="5 7">
    <location>
        <position position="137"/>
    </location>
    <ligand>
        <name>substrate</name>
    </ligand>
</feature>
<dbReference type="AlphaFoldDB" id="B1I1U7"/>
<dbReference type="Pfam" id="PF00842">
    <property type="entry name" value="Ala_racemase_C"/>
    <property type="match status" value="1"/>
</dbReference>
<comment type="pathway">
    <text evidence="5">Amino-acid biosynthesis; D-alanine biosynthesis; D-alanine from L-alanine: step 1/1.</text>
</comment>
<dbReference type="FunFam" id="3.20.20.10:FF:000002">
    <property type="entry name" value="Alanine racemase"/>
    <property type="match status" value="1"/>
</dbReference>
<dbReference type="Gene3D" id="2.40.37.10">
    <property type="entry name" value="Lyase, Ornithine Decarboxylase, Chain A, domain 1"/>
    <property type="match status" value="1"/>
</dbReference>
<dbReference type="RefSeq" id="WP_012301607.1">
    <property type="nucleotide sequence ID" value="NC_010424.1"/>
</dbReference>
<protein>
    <recommendedName>
        <fullName evidence="5">Alanine racemase</fullName>
        <ecNumber evidence="5">5.1.1.1</ecNumber>
    </recommendedName>
</protein>
<dbReference type="SUPFAM" id="SSF51419">
    <property type="entry name" value="PLP-binding barrel"/>
    <property type="match status" value="1"/>
</dbReference>
<evidence type="ECO:0000256" key="5">
    <source>
        <dbReference type="HAMAP-Rule" id="MF_01201"/>
    </source>
</evidence>
<dbReference type="SUPFAM" id="SSF50621">
    <property type="entry name" value="Alanine racemase C-terminal domain-like"/>
    <property type="match status" value="1"/>
</dbReference>
<dbReference type="OrthoDB" id="9813814at2"/>
<dbReference type="InterPro" id="IPR011079">
    <property type="entry name" value="Ala_racemase_C"/>
</dbReference>
<dbReference type="InterPro" id="IPR020622">
    <property type="entry name" value="Ala_racemase_pyridoxalP-BS"/>
</dbReference>
<dbReference type="GO" id="GO:0030170">
    <property type="term" value="F:pyridoxal phosphate binding"/>
    <property type="evidence" value="ECO:0007669"/>
    <property type="project" value="UniProtKB-UniRule"/>
</dbReference>
<name>B1I1U7_DESAP</name>
<dbReference type="EC" id="5.1.1.1" evidence="5"/>
<dbReference type="FunFam" id="2.40.37.10:FF:000006">
    <property type="entry name" value="Alanine racemase"/>
    <property type="match status" value="1"/>
</dbReference>
<dbReference type="UniPathway" id="UPA00042">
    <property type="reaction ID" value="UER00497"/>
</dbReference>
<evidence type="ECO:0000256" key="6">
    <source>
        <dbReference type="PIRSR" id="PIRSR600821-50"/>
    </source>
</evidence>
<dbReference type="KEGG" id="dau:Daud_0472"/>
<dbReference type="PROSITE" id="PS00395">
    <property type="entry name" value="ALANINE_RACEMASE"/>
    <property type="match status" value="1"/>
</dbReference>
<dbReference type="GO" id="GO:0009252">
    <property type="term" value="P:peptidoglycan biosynthetic process"/>
    <property type="evidence" value="ECO:0007669"/>
    <property type="project" value="TreeGrafter"/>
</dbReference>
<reference evidence="10" key="1">
    <citation type="submission" date="2007-10" db="EMBL/GenBank/DDBJ databases">
        <title>Complete sequence of chromosome of Desulforudis audaxviator MP104C.</title>
        <authorList>
            <person name="Copeland A."/>
            <person name="Lucas S."/>
            <person name="Lapidus A."/>
            <person name="Barry K."/>
            <person name="Glavina del Rio T."/>
            <person name="Dalin E."/>
            <person name="Tice H."/>
            <person name="Bruce D."/>
            <person name="Pitluck S."/>
            <person name="Lowry S.R."/>
            <person name="Larimer F."/>
            <person name="Land M.L."/>
            <person name="Hauser L."/>
            <person name="Kyrpides N."/>
            <person name="Ivanova N.N."/>
            <person name="Richardson P."/>
        </authorList>
    </citation>
    <scope>NUCLEOTIDE SEQUENCE [LARGE SCALE GENOMIC DNA]</scope>
    <source>
        <strain evidence="10">MP104C</strain>
    </source>
</reference>
<dbReference type="InterPro" id="IPR029066">
    <property type="entry name" value="PLP-binding_barrel"/>
</dbReference>
<feature type="binding site" evidence="5 7">
    <location>
        <position position="317"/>
    </location>
    <ligand>
        <name>substrate</name>
    </ligand>
</feature>
<dbReference type="EMBL" id="CP000860">
    <property type="protein sequence ID" value="ACA59018.1"/>
    <property type="molecule type" value="Genomic_DNA"/>
</dbReference>
<dbReference type="PANTHER" id="PTHR30511:SF0">
    <property type="entry name" value="ALANINE RACEMASE, CATABOLIC-RELATED"/>
    <property type="match status" value="1"/>
</dbReference>
<dbReference type="GO" id="GO:0008784">
    <property type="term" value="F:alanine racemase activity"/>
    <property type="evidence" value="ECO:0007669"/>
    <property type="project" value="UniProtKB-UniRule"/>
</dbReference>
<evidence type="ECO:0000313" key="10">
    <source>
        <dbReference type="Proteomes" id="UP000008544"/>
    </source>
</evidence>
<feature type="domain" description="Alanine racemase C-terminal" evidence="8">
    <location>
        <begin position="248"/>
        <end position="376"/>
    </location>
</feature>
<evidence type="ECO:0000313" key="9">
    <source>
        <dbReference type="EMBL" id="ACA59018.1"/>
    </source>
</evidence>
<dbReference type="PRINTS" id="PR00992">
    <property type="entry name" value="ALARACEMASE"/>
</dbReference>
<dbReference type="eggNOG" id="COG0787">
    <property type="taxonomic scope" value="Bacteria"/>
</dbReference>
<comment type="similarity">
    <text evidence="5">Belongs to the alanine racemase family.</text>
</comment>